<organism evidence="3 4">
    <name type="scientific">Linum trigynum</name>
    <dbReference type="NCBI Taxonomy" id="586398"/>
    <lineage>
        <taxon>Eukaryota</taxon>
        <taxon>Viridiplantae</taxon>
        <taxon>Streptophyta</taxon>
        <taxon>Embryophyta</taxon>
        <taxon>Tracheophyta</taxon>
        <taxon>Spermatophyta</taxon>
        <taxon>Magnoliopsida</taxon>
        <taxon>eudicotyledons</taxon>
        <taxon>Gunneridae</taxon>
        <taxon>Pentapetalae</taxon>
        <taxon>rosids</taxon>
        <taxon>fabids</taxon>
        <taxon>Malpighiales</taxon>
        <taxon>Linaceae</taxon>
        <taxon>Linum</taxon>
    </lineage>
</organism>
<dbReference type="Pfam" id="PF10536">
    <property type="entry name" value="PMD"/>
    <property type="match status" value="1"/>
</dbReference>
<dbReference type="PANTHER" id="PTHR46033:SF8">
    <property type="entry name" value="PROTEIN MAINTENANCE OF MERISTEMS-LIKE"/>
    <property type="match status" value="1"/>
</dbReference>
<gene>
    <name evidence="3" type="ORF">LTRI10_LOCUS49940</name>
</gene>
<feature type="region of interest" description="Disordered" evidence="1">
    <location>
        <begin position="306"/>
        <end position="329"/>
    </location>
</feature>
<dbReference type="AlphaFoldDB" id="A0AAV2GII0"/>
<keyword evidence="4" id="KW-1185">Reference proteome</keyword>
<evidence type="ECO:0000313" key="3">
    <source>
        <dbReference type="EMBL" id="CAL1410523.1"/>
    </source>
</evidence>
<evidence type="ECO:0000256" key="1">
    <source>
        <dbReference type="SAM" id="MobiDB-lite"/>
    </source>
</evidence>
<name>A0AAV2GII0_9ROSI</name>
<dbReference type="InterPro" id="IPR044824">
    <property type="entry name" value="MAIN-like"/>
</dbReference>
<evidence type="ECO:0000259" key="2">
    <source>
        <dbReference type="Pfam" id="PF10536"/>
    </source>
</evidence>
<dbReference type="PANTHER" id="PTHR46033">
    <property type="entry name" value="PROTEIN MAIN-LIKE 2"/>
    <property type="match status" value="1"/>
</dbReference>
<evidence type="ECO:0000313" key="4">
    <source>
        <dbReference type="Proteomes" id="UP001497516"/>
    </source>
</evidence>
<reference evidence="3 4" key="1">
    <citation type="submission" date="2024-04" db="EMBL/GenBank/DDBJ databases">
        <authorList>
            <person name="Fracassetti M."/>
        </authorList>
    </citation>
    <scope>NUCLEOTIDE SEQUENCE [LARGE SCALE GENOMIC DNA]</scope>
</reference>
<dbReference type="InterPro" id="IPR019557">
    <property type="entry name" value="AminoTfrase-like_pln_mobile"/>
</dbReference>
<proteinExistence type="predicted"/>
<dbReference type="GO" id="GO:0010073">
    <property type="term" value="P:meristem maintenance"/>
    <property type="evidence" value="ECO:0007669"/>
    <property type="project" value="InterPro"/>
</dbReference>
<dbReference type="Proteomes" id="UP001497516">
    <property type="component" value="Chromosome 9"/>
</dbReference>
<sequence>MLRHFMRLDIDNDLLTAMAERWRRELHTFHFPEGEMTITLKDVVILTGLPITGDAIIDNSRKPEDGWGPLIQERLRFNMPTTTPVEGVGRPPLNAGQVSIPWLVEHIQLEVNIGPNTPEDQVERYARVYLIGLVGGFLFPDKTNRWIQGMRLPMLLGDWDEIGKKKLGVSRLGWDLPRVVYLLEVGSETSWWCDVHTPALGMDSSAQDGHRYQHNQHRLLGHVKYAQIEGCSQCQPTLDPKQAIDHRRAERYRRQSQHVAGILPTQHLLQNYLLHSCLKYHPSHTLLQKYLLRSYLNYHPSHTLLQNHHHNNTGENEFHRPTRSRHTPLQAAPRCQIGIVSSCSSRHHHL</sequence>
<feature type="domain" description="Aminotransferase-like plant mobile" evidence="2">
    <location>
        <begin position="7"/>
        <end position="155"/>
    </location>
</feature>
<accession>A0AAV2GII0</accession>
<dbReference type="EMBL" id="OZ034822">
    <property type="protein sequence ID" value="CAL1410523.1"/>
    <property type="molecule type" value="Genomic_DNA"/>
</dbReference>
<protein>
    <recommendedName>
        <fullName evidence="2">Aminotransferase-like plant mobile domain-containing protein</fullName>
    </recommendedName>
</protein>